<dbReference type="Proteomes" id="UP001144204">
    <property type="component" value="Unassembled WGS sequence"/>
</dbReference>
<evidence type="ECO:0000256" key="7">
    <source>
        <dbReference type="ARBA" id="ARBA00022989"/>
    </source>
</evidence>
<dbReference type="CDD" id="cd06261">
    <property type="entry name" value="TM_PBP2"/>
    <property type="match status" value="1"/>
</dbReference>
<keyword evidence="5 9" id="KW-0812">Transmembrane</keyword>
<organism evidence="12 13">
    <name type="scientific">Philodulcilactobacillus myokoensis</name>
    <dbReference type="NCBI Taxonomy" id="2929573"/>
    <lineage>
        <taxon>Bacteria</taxon>
        <taxon>Bacillati</taxon>
        <taxon>Bacillota</taxon>
        <taxon>Bacilli</taxon>
        <taxon>Lactobacillales</taxon>
        <taxon>Lactobacillaceae</taxon>
        <taxon>Philodulcilactobacillus</taxon>
    </lineage>
</organism>
<evidence type="ECO:0000256" key="2">
    <source>
        <dbReference type="ARBA" id="ARBA00010072"/>
    </source>
</evidence>
<protein>
    <submittedName>
        <fullName evidence="12">ABC transporter permease</fullName>
    </submittedName>
</protein>
<evidence type="ECO:0000256" key="6">
    <source>
        <dbReference type="ARBA" id="ARBA00022970"/>
    </source>
</evidence>
<dbReference type="SUPFAM" id="SSF161098">
    <property type="entry name" value="MetI-like"/>
    <property type="match status" value="1"/>
</dbReference>
<dbReference type="SUPFAM" id="SSF53850">
    <property type="entry name" value="Periplasmic binding protein-like II"/>
    <property type="match status" value="1"/>
</dbReference>
<dbReference type="Gene3D" id="3.40.190.10">
    <property type="entry name" value="Periplasmic binding protein-like II"/>
    <property type="match status" value="2"/>
</dbReference>
<keyword evidence="3 9" id="KW-0813">Transport</keyword>
<dbReference type="SMART" id="SM00062">
    <property type="entry name" value="PBPb"/>
    <property type="match status" value="1"/>
</dbReference>
<keyword evidence="10" id="KW-0732">Signal</keyword>
<feature type="chain" id="PRO_5040874736" evidence="10">
    <location>
        <begin position="34"/>
        <end position="503"/>
    </location>
</feature>
<keyword evidence="13" id="KW-1185">Reference proteome</keyword>
<dbReference type="PANTHER" id="PTHR30614:SF20">
    <property type="entry name" value="GLUTAMINE TRANSPORT SYSTEM PERMEASE PROTEIN GLNP"/>
    <property type="match status" value="1"/>
</dbReference>
<evidence type="ECO:0000259" key="11">
    <source>
        <dbReference type="PROSITE" id="PS50928"/>
    </source>
</evidence>
<comment type="similarity">
    <text evidence="2">Belongs to the binding-protein-dependent transport system permease family. HisMQ subfamily.</text>
</comment>
<feature type="transmembrane region" description="Helical" evidence="9">
    <location>
        <begin position="468"/>
        <end position="487"/>
    </location>
</feature>
<keyword evidence="8 9" id="KW-0472">Membrane</keyword>
<dbReference type="GO" id="GO:0022857">
    <property type="term" value="F:transmembrane transporter activity"/>
    <property type="evidence" value="ECO:0007669"/>
    <property type="project" value="InterPro"/>
</dbReference>
<dbReference type="GO" id="GO:0043190">
    <property type="term" value="C:ATP-binding cassette (ABC) transporter complex"/>
    <property type="evidence" value="ECO:0007669"/>
    <property type="project" value="InterPro"/>
</dbReference>
<accession>A0A9W6B323</accession>
<dbReference type="PANTHER" id="PTHR30614">
    <property type="entry name" value="MEMBRANE COMPONENT OF AMINO ACID ABC TRANSPORTER"/>
    <property type="match status" value="1"/>
</dbReference>
<keyword evidence="7 9" id="KW-1133">Transmembrane helix</keyword>
<proteinExistence type="inferred from homology"/>
<dbReference type="NCBIfam" id="TIGR01726">
    <property type="entry name" value="HEQRo_perm_3TM"/>
    <property type="match status" value="1"/>
</dbReference>
<dbReference type="InterPro" id="IPR035906">
    <property type="entry name" value="MetI-like_sf"/>
</dbReference>
<name>A0A9W6B323_9LACO</name>
<dbReference type="InterPro" id="IPR010065">
    <property type="entry name" value="AA_ABC_transptr_permease_3TM"/>
</dbReference>
<dbReference type="Gene3D" id="1.10.3720.10">
    <property type="entry name" value="MetI-like"/>
    <property type="match status" value="1"/>
</dbReference>
<gene>
    <name evidence="12" type="ORF">WR164_15320</name>
</gene>
<evidence type="ECO:0000313" key="13">
    <source>
        <dbReference type="Proteomes" id="UP001144204"/>
    </source>
</evidence>
<feature type="transmembrane region" description="Helical" evidence="9">
    <location>
        <begin position="305"/>
        <end position="326"/>
    </location>
</feature>
<evidence type="ECO:0000256" key="8">
    <source>
        <dbReference type="ARBA" id="ARBA00023136"/>
    </source>
</evidence>
<reference evidence="12" key="2">
    <citation type="journal article" date="2023" name="PLoS ONE">
        <title>Philodulcilactobacillus myokoensis gen. nov., sp. nov., a fructophilic, acidophilic, and agar-phobic lactic acid bacterium isolated from fermented vegetable extracts.</title>
        <authorList>
            <person name="Kouya T."/>
            <person name="Ishiyama Y."/>
            <person name="Ohashi S."/>
            <person name="Kumakubo R."/>
            <person name="Yamazaki T."/>
            <person name="Otaki T."/>
        </authorList>
    </citation>
    <scope>NUCLEOTIDE SEQUENCE</scope>
    <source>
        <strain evidence="12">WR16-4</strain>
    </source>
</reference>
<evidence type="ECO:0000256" key="9">
    <source>
        <dbReference type="RuleBase" id="RU363032"/>
    </source>
</evidence>
<dbReference type="InterPro" id="IPR000515">
    <property type="entry name" value="MetI-like"/>
</dbReference>
<sequence>MINPKIKKILLLIATVMLALSGLLGMVNPSANAKAQPTHDNYLKNVKKKGTLVMGTAPDYPPYEFIGKNNGSSQVYGADILLGQKIAHDMGVKLKVKSMSFDSLMVALRTGKIDMIIAGLNKTPQRAKSVDFTNSYYTSGTDLVINKKDKNKIKSYHDLSGQSVGGQVGSVQYDLAKSQIKNVNLKGMESVDDLVLALKTGKVSAVPMDASVAKAYVEHNSGIMQIPAGFSASSGASSDNNAAFSKGAKSLVASANKTIQQVQAKHEYTDQFVPQAIKHMTNNKNQSVANSMWSYKDYFLKGTEYTIMISLISVCFGIVLGIIFALMRLSHNWLLHAIAVVYIEFIRGTPLMVQIMFVYFGLGAVVNVPALTSGIVAISINSGAYVAEIIRSGITSINVGQSEASLSLGLSQSQTMRYIVLPQAIKNIWPALGNEFISLIKNSSLASIIGVGELMYQMRAVQADTYQGIAPIAVIMIIYFIITFAISRTMKFYEGKMNHGTNN</sequence>
<dbReference type="AlphaFoldDB" id="A0A9W6B323"/>
<evidence type="ECO:0000313" key="12">
    <source>
        <dbReference type="EMBL" id="GLB47553.1"/>
    </source>
</evidence>
<evidence type="ECO:0000256" key="1">
    <source>
        <dbReference type="ARBA" id="ARBA00004651"/>
    </source>
</evidence>
<keyword evidence="6" id="KW-0029">Amino-acid transport</keyword>
<dbReference type="Pfam" id="PF00528">
    <property type="entry name" value="BPD_transp_1"/>
    <property type="match status" value="1"/>
</dbReference>
<dbReference type="PROSITE" id="PS50928">
    <property type="entry name" value="ABC_TM1"/>
    <property type="match status" value="1"/>
</dbReference>
<dbReference type="InterPro" id="IPR043429">
    <property type="entry name" value="ArtM/GltK/GlnP/TcyL/YhdX-like"/>
</dbReference>
<dbReference type="EMBL" id="BRPL01000004">
    <property type="protein sequence ID" value="GLB47553.1"/>
    <property type="molecule type" value="Genomic_DNA"/>
</dbReference>
<dbReference type="InterPro" id="IPR001638">
    <property type="entry name" value="Solute-binding_3/MltF_N"/>
</dbReference>
<evidence type="ECO:0000256" key="5">
    <source>
        <dbReference type="ARBA" id="ARBA00022692"/>
    </source>
</evidence>
<dbReference type="Pfam" id="PF00497">
    <property type="entry name" value="SBP_bac_3"/>
    <property type="match status" value="1"/>
</dbReference>
<dbReference type="RefSeq" id="WP_286137089.1">
    <property type="nucleotide sequence ID" value="NZ_BRPL01000004.1"/>
</dbReference>
<keyword evidence="4" id="KW-1003">Cell membrane</keyword>
<comment type="caution">
    <text evidence="12">The sequence shown here is derived from an EMBL/GenBank/DDBJ whole genome shotgun (WGS) entry which is preliminary data.</text>
</comment>
<evidence type="ECO:0000256" key="4">
    <source>
        <dbReference type="ARBA" id="ARBA00022475"/>
    </source>
</evidence>
<evidence type="ECO:0000256" key="10">
    <source>
        <dbReference type="SAM" id="SignalP"/>
    </source>
</evidence>
<feature type="signal peptide" evidence="10">
    <location>
        <begin position="1"/>
        <end position="33"/>
    </location>
</feature>
<feature type="domain" description="ABC transmembrane type-1" evidence="11">
    <location>
        <begin position="303"/>
        <end position="487"/>
    </location>
</feature>
<evidence type="ECO:0000256" key="3">
    <source>
        <dbReference type="ARBA" id="ARBA00022448"/>
    </source>
</evidence>
<dbReference type="GO" id="GO:0006865">
    <property type="term" value="P:amino acid transport"/>
    <property type="evidence" value="ECO:0007669"/>
    <property type="project" value="UniProtKB-KW"/>
</dbReference>
<reference evidence="12" key="1">
    <citation type="submission" date="2022-07" db="EMBL/GenBank/DDBJ databases">
        <authorList>
            <person name="Kouya T."/>
            <person name="Ishiyama Y."/>
        </authorList>
    </citation>
    <scope>NUCLEOTIDE SEQUENCE</scope>
    <source>
        <strain evidence="12">WR16-4</strain>
    </source>
</reference>
<dbReference type="FunFam" id="1.10.3720.10:FF:000033">
    <property type="entry name" value="Polar amino acid ABC transporter permease"/>
    <property type="match status" value="1"/>
</dbReference>
<comment type="subcellular location">
    <subcellularLocation>
        <location evidence="1 9">Cell membrane</location>
        <topology evidence="1 9">Multi-pass membrane protein</topology>
    </subcellularLocation>
</comment>